<sequence>MNRMFNLNELAQVEDILQRSPSLTPYEVQMAMCELRDQGSCYVRDQGQIEYAIAYLPFVKVENGQNGNLRLGHW</sequence>
<dbReference type="EMBL" id="CP040852">
    <property type="protein sequence ID" value="QIA89518.1"/>
    <property type="molecule type" value="Genomic_DNA"/>
</dbReference>
<proteinExistence type="predicted"/>
<evidence type="ECO:0000313" key="1">
    <source>
        <dbReference type="EMBL" id="QIA89518.1"/>
    </source>
</evidence>
<dbReference type="RefSeq" id="WP_163592359.1">
    <property type="nucleotide sequence ID" value="NZ_CP040852.1"/>
</dbReference>
<name>A0AAE6WHK0_9LACO</name>
<protein>
    <submittedName>
        <fullName evidence="1">Uncharacterized protein</fullName>
    </submittedName>
</protein>
<gene>
    <name evidence="1" type="ORF">FEE40_04685</name>
</gene>
<evidence type="ECO:0000313" key="2">
    <source>
        <dbReference type="Proteomes" id="UP000463931"/>
    </source>
</evidence>
<dbReference type="Proteomes" id="UP000463931">
    <property type="component" value="Chromosome"/>
</dbReference>
<accession>A0AAE6WHK0</accession>
<reference evidence="1 2" key="1">
    <citation type="journal article" date="2019" name="Nat. Med.">
        <title>Preventing dysbiosis of the neonatal mouse intestinal microbiome protects against late-onset sepsis.</title>
        <authorList>
            <person name="Singer J.R."/>
            <person name="Blosser E.G."/>
            <person name="Zindl C.L."/>
            <person name="Silberger D.J."/>
            <person name="Conlan S."/>
            <person name="Laufer V.A."/>
            <person name="DiToro D."/>
            <person name="Deming C."/>
            <person name="Kumar R."/>
            <person name="Morrow C.D."/>
            <person name="Segre J.A."/>
            <person name="Gray M.J."/>
            <person name="Randolph D.A."/>
            <person name="Weaver C.T."/>
        </authorList>
    </citation>
    <scope>NUCLEOTIDE SEQUENCE [LARGE SCALE GENOMIC DNA]</scope>
    <source>
        <strain evidence="1 2">V10</strain>
    </source>
</reference>
<dbReference type="AlphaFoldDB" id="A0AAE6WHK0"/>
<organism evidence="1 2">
    <name type="scientific">Ligilactobacillus murinus</name>
    <dbReference type="NCBI Taxonomy" id="1622"/>
    <lineage>
        <taxon>Bacteria</taxon>
        <taxon>Bacillati</taxon>
        <taxon>Bacillota</taxon>
        <taxon>Bacilli</taxon>
        <taxon>Lactobacillales</taxon>
        <taxon>Lactobacillaceae</taxon>
        <taxon>Ligilactobacillus</taxon>
    </lineage>
</organism>